<reference evidence="1 2" key="1">
    <citation type="submission" date="2016-10" db="EMBL/GenBank/DDBJ databases">
        <title>Paenibacillus species isolates.</title>
        <authorList>
            <person name="Beno S.M."/>
        </authorList>
    </citation>
    <scope>NUCLEOTIDE SEQUENCE [LARGE SCALE GENOMIC DNA]</scope>
    <source>
        <strain evidence="1 2">FSL H7-0604</strain>
    </source>
</reference>
<dbReference type="EMBL" id="MKQP01000018">
    <property type="protein sequence ID" value="OMD32203.1"/>
    <property type="molecule type" value="Genomic_DNA"/>
</dbReference>
<dbReference type="RefSeq" id="WP_036679404.1">
    <property type="nucleotide sequence ID" value="NZ_MKQP01000018.1"/>
</dbReference>
<protein>
    <submittedName>
        <fullName evidence="1">Uncharacterized protein</fullName>
    </submittedName>
</protein>
<comment type="caution">
    <text evidence="1">The sequence shown here is derived from an EMBL/GenBank/DDBJ whole genome shotgun (WGS) entry which is preliminary data.</text>
</comment>
<organism evidence="1 2">
    <name type="scientific">Paenibacillus odorifer</name>
    <dbReference type="NCBI Taxonomy" id="189426"/>
    <lineage>
        <taxon>Bacteria</taxon>
        <taxon>Bacillati</taxon>
        <taxon>Bacillota</taxon>
        <taxon>Bacilli</taxon>
        <taxon>Bacillales</taxon>
        <taxon>Paenibacillaceae</taxon>
        <taxon>Paenibacillus</taxon>
    </lineage>
</organism>
<proteinExistence type="predicted"/>
<name>A0A1R0XBB4_9BACL</name>
<dbReference type="Proteomes" id="UP000187465">
    <property type="component" value="Unassembled WGS sequence"/>
</dbReference>
<evidence type="ECO:0000313" key="1">
    <source>
        <dbReference type="EMBL" id="OMD32203.1"/>
    </source>
</evidence>
<accession>A0A1R0XBB4</accession>
<dbReference type="AlphaFoldDB" id="A0A1R0XBB4"/>
<gene>
    <name evidence="1" type="ORF">BJP51_16630</name>
</gene>
<evidence type="ECO:0000313" key="2">
    <source>
        <dbReference type="Proteomes" id="UP000187465"/>
    </source>
</evidence>
<sequence length="62" mass="6931">MLLVLKGDTVLTSCGLSGEVLDIWGIARPWAKLRKDNGELAFILRTNVTEIINRPKPKKGKR</sequence>